<reference evidence="1" key="1">
    <citation type="submission" date="2021-01" db="EMBL/GenBank/DDBJ databases">
        <authorList>
            <person name="Sun Q."/>
        </authorList>
    </citation>
    <scope>NUCLEOTIDE SEQUENCE</scope>
    <source>
        <strain evidence="1">YIM B02566</strain>
    </source>
</reference>
<comment type="caution">
    <text evidence="1">The sequence shown here is derived from an EMBL/GenBank/DDBJ whole genome shotgun (WGS) entry which is preliminary data.</text>
</comment>
<keyword evidence="2" id="KW-1185">Reference proteome</keyword>
<evidence type="ECO:0000313" key="2">
    <source>
        <dbReference type="Proteomes" id="UP000616151"/>
    </source>
</evidence>
<proteinExistence type="predicted"/>
<dbReference type="Proteomes" id="UP000616151">
    <property type="component" value="Unassembled WGS sequence"/>
</dbReference>
<gene>
    <name evidence="1" type="ORF">JHL16_13895</name>
</gene>
<sequence>MIEIALYQPDIPPNAATVMRMAACFGLRVRIIEPAGFTWSDSSLKRAGMDYLDHALVVRDPSWTAFREATRGHRLILASTKAAVPYTDFSFHKGDILVMGRESSGVPAEVHDAADARLLIPMRPGLRSLNVALACAMITGEALRQTGGFP</sequence>
<organism evidence="1 2">
    <name type="scientific">Taklimakanibacter albus</name>
    <dbReference type="NCBI Taxonomy" id="2800327"/>
    <lineage>
        <taxon>Bacteria</taxon>
        <taxon>Pseudomonadati</taxon>
        <taxon>Pseudomonadota</taxon>
        <taxon>Alphaproteobacteria</taxon>
        <taxon>Hyphomicrobiales</taxon>
        <taxon>Aestuariivirgaceae</taxon>
        <taxon>Taklimakanibacter</taxon>
    </lineage>
</organism>
<protein>
    <submittedName>
        <fullName evidence="1">tRNA (Cytidine(34)-2'-O)-methyltransferase</fullName>
    </submittedName>
</protein>
<accession>A0ACC5R465</accession>
<name>A0ACC5R465_9HYPH</name>
<evidence type="ECO:0000313" key="1">
    <source>
        <dbReference type="EMBL" id="MBK1867444.1"/>
    </source>
</evidence>
<dbReference type="EMBL" id="JAENHL010000007">
    <property type="protein sequence ID" value="MBK1867444.1"/>
    <property type="molecule type" value="Genomic_DNA"/>
</dbReference>